<evidence type="ECO:0000259" key="1">
    <source>
        <dbReference type="Pfam" id="PF00117"/>
    </source>
</evidence>
<dbReference type="PANTHER" id="PTHR42695:SF5">
    <property type="entry name" value="GLUTAMINE AMIDOTRANSFERASE YLR126C-RELATED"/>
    <property type="match status" value="1"/>
</dbReference>
<dbReference type="GO" id="GO:0005829">
    <property type="term" value="C:cytosol"/>
    <property type="evidence" value="ECO:0007669"/>
    <property type="project" value="TreeGrafter"/>
</dbReference>
<name>A0A6A5TT97_9PLEO</name>
<evidence type="ECO:0000313" key="3">
    <source>
        <dbReference type="Proteomes" id="UP000800035"/>
    </source>
</evidence>
<dbReference type="SUPFAM" id="SSF52317">
    <property type="entry name" value="Class I glutamine amidotransferase-like"/>
    <property type="match status" value="1"/>
</dbReference>
<gene>
    <name evidence="2" type="ORF">CC80DRAFT_473823</name>
</gene>
<dbReference type="AlphaFoldDB" id="A0A6A5TT97"/>
<dbReference type="OrthoDB" id="92161at2759"/>
<keyword evidence="3" id="KW-1185">Reference proteome</keyword>
<evidence type="ECO:0000313" key="2">
    <source>
        <dbReference type="EMBL" id="KAF1955875.1"/>
    </source>
</evidence>
<dbReference type="PROSITE" id="PS51273">
    <property type="entry name" value="GATASE_TYPE_1"/>
    <property type="match status" value="1"/>
</dbReference>
<reference evidence="2" key="1">
    <citation type="journal article" date="2020" name="Stud. Mycol.">
        <title>101 Dothideomycetes genomes: a test case for predicting lifestyles and emergence of pathogens.</title>
        <authorList>
            <person name="Haridas S."/>
            <person name="Albert R."/>
            <person name="Binder M."/>
            <person name="Bloem J."/>
            <person name="Labutti K."/>
            <person name="Salamov A."/>
            <person name="Andreopoulos B."/>
            <person name="Baker S."/>
            <person name="Barry K."/>
            <person name="Bills G."/>
            <person name="Bluhm B."/>
            <person name="Cannon C."/>
            <person name="Castanera R."/>
            <person name="Culley D."/>
            <person name="Daum C."/>
            <person name="Ezra D."/>
            <person name="Gonzalez J."/>
            <person name="Henrissat B."/>
            <person name="Kuo A."/>
            <person name="Liang C."/>
            <person name="Lipzen A."/>
            <person name="Lutzoni F."/>
            <person name="Magnuson J."/>
            <person name="Mondo S."/>
            <person name="Nolan M."/>
            <person name="Ohm R."/>
            <person name="Pangilinan J."/>
            <person name="Park H.-J."/>
            <person name="Ramirez L."/>
            <person name="Alfaro M."/>
            <person name="Sun H."/>
            <person name="Tritt A."/>
            <person name="Yoshinaga Y."/>
            <person name="Zwiers L.-H."/>
            <person name="Turgeon B."/>
            <person name="Goodwin S."/>
            <person name="Spatafora J."/>
            <person name="Crous P."/>
            <person name="Grigoriev I."/>
        </authorList>
    </citation>
    <scope>NUCLEOTIDE SEQUENCE</scope>
    <source>
        <strain evidence="2">CBS 675.92</strain>
    </source>
</reference>
<sequence>MKPPLRIAILECDTPPDDLVAQFGRYGKVFRTLLEAAADDLGVSGFSKDDLKLSAYDVVTEKKYPDLDDVDAVLISGSKHDSFGNDPWILRLVAYTEKLLKQDRVRVIGVCFGHQIIGRAAGAKVGRSEEGWEVAVLPVQLTEKGKEIFQQDTLSIHQMHKDAVFAYPDDVDALGGSPRCPVQAMYKKGKFISVQGHPEFHETFVTYLIKMRNKQGIFNTAEAEDALSRVGDHHDGLPVAKAFLRFLLED</sequence>
<dbReference type="GO" id="GO:0016740">
    <property type="term" value="F:transferase activity"/>
    <property type="evidence" value="ECO:0007669"/>
    <property type="project" value="UniProtKB-KW"/>
</dbReference>
<dbReference type="InterPro" id="IPR017926">
    <property type="entry name" value="GATASE"/>
</dbReference>
<keyword evidence="2" id="KW-0808">Transferase</keyword>
<proteinExistence type="predicted"/>
<keyword evidence="2" id="KW-0315">Glutamine amidotransferase</keyword>
<dbReference type="GO" id="GO:0005634">
    <property type="term" value="C:nucleus"/>
    <property type="evidence" value="ECO:0007669"/>
    <property type="project" value="TreeGrafter"/>
</dbReference>
<dbReference type="Proteomes" id="UP000800035">
    <property type="component" value="Unassembled WGS sequence"/>
</dbReference>
<dbReference type="Pfam" id="PF00117">
    <property type="entry name" value="GATase"/>
    <property type="match status" value="1"/>
</dbReference>
<dbReference type="InterPro" id="IPR044992">
    <property type="entry name" value="ChyE-like"/>
</dbReference>
<protein>
    <submittedName>
        <fullName evidence="2">Class I glutamine amidotransferase-like protein</fullName>
    </submittedName>
</protein>
<dbReference type="CDD" id="cd01741">
    <property type="entry name" value="GATase1_1"/>
    <property type="match status" value="1"/>
</dbReference>
<organism evidence="2 3">
    <name type="scientific">Byssothecium circinans</name>
    <dbReference type="NCBI Taxonomy" id="147558"/>
    <lineage>
        <taxon>Eukaryota</taxon>
        <taxon>Fungi</taxon>
        <taxon>Dikarya</taxon>
        <taxon>Ascomycota</taxon>
        <taxon>Pezizomycotina</taxon>
        <taxon>Dothideomycetes</taxon>
        <taxon>Pleosporomycetidae</taxon>
        <taxon>Pleosporales</taxon>
        <taxon>Massarineae</taxon>
        <taxon>Massarinaceae</taxon>
        <taxon>Byssothecium</taxon>
    </lineage>
</organism>
<accession>A0A6A5TT97</accession>
<dbReference type="PANTHER" id="PTHR42695">
    <property type="entry name" value="GLUTAMINE AMIDOTRANSFERASE YLR126C-RELATED"/>
    <property type="match status" value="1"/>
</dbReference>
<dbReference type="EMBL" id="ML976993">
    <property type="protein sequence ID" value="KAF1955875.1"/>
    <property type="molecule type" value="Genomic_DNA"/>
</dbReference>
<dbReference type="Gene3D" id="3.40.50.880">
    <property type="match status" value="1"/>
</dbReference>
<feature type="domain" description="Glutamine amidotransferase" evidence="1">
    <location>
        <begin position="66"/>
        <end position="203"/>
    </location>
</feature>
<dbReference type="InterPro" id="IPR029062">
    <property type="entry name" value="Class_I_gatase-like"/>
</dbReference>